<sequence length="301" mass="33602">MSGVVDDGSAQDEAVSGGPGQPQIQMRPHSPLPSASHSGSSSASSNSHNDPLMPIAENWCHTQVKVVKFNYMWTINNFSFCQSQRAYRFVQGKDWGFKKFIRRDFLLDETNGLLPDDRLSIFCEVSVVAETVNVTGQTNAAQLKVPPCSLSDDMSVLFEKGTYSDVTLTTNTNPKQSFKVHKAILASRSDVFAAMFGNPLREAQSNEVVLHDMETEVLREMLYYIYTGHVPNLDAMAPSLIAAADEYHLDRLKVMNTDGWKQLIKEHPLLLADTFRALVTQQTPPVVLTQPPKKRIKHCPY</sequence>
<dbReference type="SMART" id="SM00225">
    <property type="entry name" value="BTB"/>
    <property type="match status" value="1"/>
</dbReference>
<keyword evidence="4" id="KW-1185">Reference proteome</keyword>
<evidence type="ECO:0000259" key="2">
    <source>
        <dbReference type="PROSITE" id="PS50097"/>
    </source>
</evidence>
<accession>A0A2A2LCQ7</accession>
<dbReference type="PROSITE" id="PS50097">
    <property type="entry name" value="BTB"/>
    <property type="match status" value="1"/>
</dbReference>
<dbReference type="Gene3D" id="3.30.710.10">
    <property type="entry name" value="Potassium Channel Kv1.1, Chain A"/>
    <property type="match status" value="1"/>
</dbReference>
<dbReference type="Gene3D" id="2.60.210.10">
    <property type="entry name" value="Apoptosis, Tumor Necrosis Factor Receptor Associated Protein 2, Chain A"/>
    <property type="match status" value="1"/>
</dbReference>
<dbReference type="SUPFAM" id="SSF49599">
    <property type="entry name" value="TRAF domain-like"/>
    <property type="match status" value="1"/>
</dbReference>
<dbReference type="InterPro" id="IPR011333">
    <property type="entry name" value="SKP1/BTB/POZ_sf"/>
</dbReference>
<dbReference type="SUPFAM" id="SSF54695">
    <property type="entry name" value="POZ domain"/>
    <property type="match status" value="1"/>
</dbReference>
<evidence type="ECO:0000256" key="1">
    <source>
        <dbReference type="SAM" id="MobiDB-lite"/>
    </source>
</evidence>
<protein>
    <recommendedName>
        <fullName evidence="2">BTB domain-containing protein</fullName>
    </recommendedName>
</protein>
<dbReference type="InterPro" id="IPR008974">
    <property type="entry name" value="TRAF-like"/>
</dbReference>
<dbReference type="GO" id="GO:0030163">
    <property type="term" value="P:protein catabolic process"/>
    <property type="evidence" value="ECO:0007669"/>
    <property type="project" value="UniProtKB-ARBA"/>
</dbReference>
<dbReference type="PANTHER" id="PTHR24413">
    <property type="entry name" value="SPECKLE-TYPE POZ PROTEIN"/>
    <property type="match status" value="1"/>
</dbReference>
<reference evidence="3 4" key="1">
    <citation type="journal article" date="2017" name="Curr. Biol.">
        <title>Genome architecture and evolution of a unichromosomal asexual nematode.</title>
        <authorList>
            <person name="Fradin H."/>
            <person name="Zegar C."/>
            <person name="Gutwein M."/>
            <person name="Lucas J."/>
            <person name="Kovtun M."/>
            <person name="Corcoran D."/>
            <person name="Baugh L.R."/>
            <person name="Kiontke K."/>
            <person name="Gunsalus K."/>
            <person name="Fitch D.H."/>
            <person name="Piano F."/>
        </authorList>
    </citation>
    <scope>NUCLEOTIDE SEQUENCE [LARGE SCALE GENOMIC DNA]</scope>
    <source>
        <strain evidence="3">PF1309</strain>
    </source>
</reference>
<dbReference type="Pfam" id="PF00651">
    <property type="entry name" value="BTB"/>
    <property type="match status" value="1"/>
</dbReference>
<comment type="caution">
    <text evidence="3">The sequence shown here is derived from an EMBL/GenBank/DDBJ whole genome shotgun (WGS) entry which is preliminary data.</text>
</comment>
<dbReference type="Gene3D" id="6.20.250.50">
    <property type="match status" value="1"/>
</dbReference>
<dbReference type="STRING" id="2018661.A0A2A2LCQ7"/>
<dbReference type="OrthoDB" id="5860048at2759"/>
<dbReference type="EMBL" id="LIAE01006897">
    <property type="protein sequence ID" value="PAV84026.1"/>
    <property type="molecule type" value="Genomic_DNA"/>
</dbReference>
<dbReference type="InterPro" id="IPR000210">
    <property type="entry name" value="BTB/POZ_dom"/>
</dbReference>
<feature type="domain" description="BTB" evidence="2">
    <location>
        <begin position="164"/>
        <end position="234"/>
    </location>
</feature>
<feature type="compositionally biased region" description="Low complexity" evidence="1">
    <location>
        <begin position="28"/>
        <end position="48"/>
    </location>
</feature>
<dbReference type="FunFam" id="3.30.710.10:FF:000159">
    <property type="entry name" value="Speckle-type POZ protein B"/>
    <property type="match status" value="1"/>
</dbReference>
<name>A0A2A2LCQ7_9BILA</name>
<feature type="region of interest" description="Disordered" evidence="1">
    <location>
        <begin position="1"/>
        <end position="48"/>
    </location>
</feature>
<evidence type="ECO:0000313" key="3">
    <source>
        <dbReference type="EMBL" id="PAV84026.1"/>
    </source>
</evidence>
<dbReference type="Pfam" id="PF22486">
    <property type="entry name" value="MATH_2"/>
    <property type="match status" value="1"/>
</dbReference>
<evidence type="ECO:0000313" key="4">
    <source>
        <dbReference type="Proteomes" id="UP000218231"/>
    </source>
</evidence>
<dbReference type="Proteomes" id="UP000218231">
    <property type="component" value="Unassembled WGS sequence"/>
</dbReference>
<dbReference type="InterPro" id="IPR002083">
    <property type="entry name" value="MATH/TRAF_dom"/>
</dbReference>
<dbReference type="AlphaFoldDB" id="A0A2A2LCQ7"/>
<organism evidence="3 4">
    <name type="scientific">Diploscapter pachys</name>
    <dbReference type="NCBI Taxonomy" id="2018661"/>
    <lineage>
        <taxon>Eukaryota</taxon>
        <taxon>Metazoa</taxon>
        <taxon>Ecdysozoa</taxon>
        <taxon>Nematoda</taxon>
        <taxon>Chromadorea</taxon>
        <taxon>Rhabditida</taxon>
        <taxon>Rhabditina</taxon>
        <taxon>Rhabditomorpha</taxon>
        <taxon>Rhabditoidea</taxon>
        <taxon>Rhabditidae</taxon>
        <taxon>Diploscapter</taxon>
    </lineage>
</organism>
<gene>
    <name evidence="3" type="ORF">WR25_14455</name>
</gene>
<proteinExistence type="predicted"/>